<evidence type="ECO:0000256" key="7">
    <source>
        <dbReference type="ARBA" id="ARBA00022528"/>
    </source>
</evidence>
<dbReference type="Gene3D" id="3.90.870.10">
    <property type="entry name" value="DHBP synthase"/>
    <property type="match status" value="1"/>
</dbReference>
<dbReference type="SUPFAM" id="SSF142695">
    <property type="entry name" value="RibA-like"/>
    <property type="match status" value="1"/>
</dbReference>
<proteinExistence type="inferred from homology"/>
<dbReference type="HAMAP" id="MF_00180">
    <property type="entry name" value="RibB"/>
    <property type="match status" value="1"/>
</dbReference>
<evidence type="ECO:0000256" key="2">
    <source>
        <dbReference type="ARBA" id="ARBA00004229"/>
    </source>
</evidence>
<evidence type="ECO:0000256" key="13">
    <source>
        <dbReference type="ARBA" id="ARBA00022833"/>
    </source>
</evidence>
<comment type="similarity">
    <text evidence="5">In the C-terminal section; belongs to the GTP cyclohydrolase II family.</text>
</comment>
<dbReference type="GO" id="GO:0003935">
    <property type="term" value="F:GTP cyclohydrolase II activity"/>
    <property type="evidence" value="ECO:0007669"/>
    <property type="project" value="UniProtKB-EC"/>
</dbReference>
<keyword evidence="11" id="KW-0547">Nucleotide-binding</keyword>
<dbReference type="AlphaFoldDB" id="A0A067L8V3"/>
<keyword evidence="15" id="KW-0342">GTP-binding</keyword>
<dbReference type="GO" id="GO:0008686">
    <property type="term" value="F:3,4-dihydroxy-2-butanone-4-phosphate synthase activity"/>
    <property type="evidence" value="ECO:0007669"/>
    <property type="project" value="InterPro"/>
</dbReference>
<protein>
    <recommendedName>
        <fullName evidence="6">GTP cyclohydrolase II</fullName>
        <ecNumber evidence="6">3.5.4.25</ecNumber>
    </recommendedName>
</protein>
<comment type="subcellular location">
    <subcellularLocation>
        <location evidence="2">Plastid</location>
        <location evidence="2">Chloroplast</location>
    </subcellularLocation>
</comment>
<dbReference type="InterPro" id="IPR016299">
    <property type="entry name" value="Riboflavin_synth_RibBA"/>
</dbReference>
<dbReference type="NCBIfam" id="NF001591">
    <property type="entry name" value="PRK00393.1"/>
    <property type="match status" value="1"/>
</dbReference>
<comment type="catalytic activity">
    <reaction evidence="16">
        <text>GTP + 4 H2O = 2,5-diamino-6-hydroxy-4-(5-phosphoribosylamino)-pyrimidine + formate + 2 phosphate + 3 H(+)</text>
        <dbReference type="Rhea" id="RHEA:23704"/>
        <dbReference type="ChEBI" id="CHEBI:15377"/>
        <dbReference type="ChEBI" id="CHEBI:15378"/>
        <dbReference type="ChEBI" id="CHEBI:15740"/>
        <dbReference type="ChEBI" id="CHEBI:37565"/>
        <dbReference type="ChEBI" id="CHEBI:43474"/>
        <dbReference type="ChEBI" id="CHEBI:58614"/>
        <dbReference type="EC" id="3.5.4.25"/>
    </reaction>
</comment>
<dbReference type="UniPathway" id="UPA00275">
    <property type="reaction ID" value="UER00400"/>
</dbReference>
<dbReference type="FunFam" id="3.40.50.10990:FF:000001">
    <property type="entry name" value="Riboflavin biosynthesis protein RibBA"/>
    <property type="match status" value="1"/>
</dbReference>
<dbReference type="HAMAP" id="MF_00179">
    <property type="entry name" value="RibA"/>
    <property type="match status" value="1"/>
</dbReference>
<accession>A0A067L8V3</accession>
<evidence type="ECO:0000313" key="19">
    <source>
        <dbReference type="Proteomes" id="UP000027138"/>
    </source>
</evidence>
<keyword evidence="19" id="KW-1185">Reference proteome</keyword>
<dbReference type="NCBIfam" id="TIGR00506">
    <property type="entry name" value="ribB"/>
    <property type="match status" value="1"/>
</dbReference>
<dbReference type="GO" id="GO:0046872">
    <property type="term" value="F:metal ion binding"/>
    <property type="evidence" value="ECO:0007669"/>
    <property type="project" value="UniProtKB-KW"/>
</dbReference>
<dbReference type="GO" id="GO:0009507">
    <property type="term" value="C:chloroplast"/>
    <property type="evidence" value="ECO:0007669"/>
    <property type="project" value="UniProtKB-SubCell"/>
</dbReference>
<dbReference type="Proteomes" id="UP000027138">
    <property type="component" value="Unassembled WGS sequence"/>
</dbReference>
<comment type="pathway">
    <text evidence="3">Cofactor biosynthesis; riboflavin biosynthesis; 5-amino-6-(D-ribitylamino)uracil from GTP: step 1/4.</text>
</comment>
<dbReference type="HAMAP" id="MF_01283">
    <property type="entry name" value="RibBA"/>
    <property type="match status" value="1"/>
</dbReference>
<dbReference type="NCBIfam" id="NF006803">
    <property type="entry name" value="PRK09311.1"/>
    <property type="match status" value="1"/>
</dbReference>
<dbReference type="STRING" id="180498.A0A067L8V3"/>
<feature type="domain" description="GTP cyclohydrolase II" evidence="17">
    <location>
        <begin position="350"/>
        <end position="514"/>
    </location>
</feature>
<evidence type="ECO:0000256" key="10">
    <source>
        <dbReference type="ARBA" id="ARBA00022723"/>
    </source>
</evidence>
<name>A0A067L8V3_JATCU</name>
<evidence type="ECO:0000313" key="18">
    <source>
        <dbReference type="EMBL" id="KDP40930.1"/>
    </source>
</evidence>
<sequence length="569" mass="61226">MASINVPSSPSTTTRTALPCSQTRRNFKLFNGLHGVTSFSPSGCTSSSAFVRLDGGKSSISIKGVGKTRAAIVSDEGDLLSYSNSNGAAAIGTFIDKNPVEIKLQPDAIAFGTLSADTALVPNGFPIDNDEFDLDRPTEGFSSVPEAIEDIRQGKMVVVVDDEDRENEGDLIMAAELATPEAMAFIVKHGTGIVCVSMAGEYLDRLQLPLMVTQNENDEKLRTAFTVTVDAKNGTTTGVSAHDRATTVLALASADSKPDDFNRPGHIFPLRYREGGVLKRAGHTEAAVDLAVLAGFNPVGVLCEIVDDDGSMARLPKLRQFAERENLKIISIADLIRYRRKREKLVDRSSAARIPTMWGPFTAYCYRSILDGIEHIAMVKGEIGDGQDILVRVHSECLTGDIFGSARCDCGNQLALAMQQIEAAGRGVLVYLRGHEGRGIGLGHKLRAYNLQDAGRDTVEANEDLGLPVDSREYGIGAQILQDLGVRTMKLMTNNPAKYIGLKGYGLTVVGRVPLLTTITKENKRYLETKRAKMGHIYGVEFNGRLSNLISGNGKSAINSAASDATSNL</sequence>
<dbReference type="SUPFAM" id="SSF55821">
    <property type="entry name" value="YrdC/RibB"/>
    <property type="match status" value="1"/>
</dbReference>
<dbReference type="EC" id="3.5.4.25" evidence="6"/>
<keyword evidence="10" id="KW-0479">Metal-binding</keyword>
<dbReference type="NCBIfam" id="TIGR00505">
    <property type="entry name" value="ribA"/>
    <property type="match status" value="1"/>
</dbReference>
<keyword evidence="14" id="KW-0809">Transit peptide</keyword>
<evidence type="ECO:0000256" key="11">
    <source>
        <dbReference type="ARBA" id="ARBA00022741"/>
    </source>
</evidence>
<evidence type="ECO:0000256" key="3">
    <source>
        <dbReference type="ARBA" id="ARBA00004853"/>
    </source>
</evidence>
<dbReference type="InterPro" id="IPR032677">
    <property type="entry name" value="GTP_cyclohydro_II"/>
</dbReference>
<dbReference type="OrthoDB" id="60371at2759"/>
<evidence type="ECO:0000256" key="4">
    <source>
        <dbReference type="ARBA" id="ARBA00005520"/>
    </source>
</evidence>
<reference evidence="18 19" key="1">
    <citation type="journal article" date="2014" name="PLoS ONE">
        <title>Global Analysis of Gene Expression Profiles in Physic Nut (Jatropha curcas L.) Seedlings Exposed to Salt Stress.</title>
        <authorList>
            <person name="Zhang L."/>
            <person name="Zhang C."/>
            <person name="Wu P."/>
            <person name="Chen Y."/>
            <person name="Li M."/>
            <person name="Jiang H."/>
            <person name="Wu G."/>
        </authorList>
    </citation>
    <scope>NUCLEOTIDE SEQUENCE [LARGE SCALE GENOMIC DNA]</scope>
    <source>
        <strain evidence="19">cv. GZQX0401</strain>
        <tissue evidence="18">Young leaves</tissue>
    </source>
</reference>
<comment type="similarity">
    <text evidence="4">In the N-terminal section; belongs to the DHBP synthase family.</text>
</comment>
<dbReference type="Pfam" id="PF00926">
    <property type="entry name" value="DHBP_synthase"/>
    <property type="match status" value="1"/>
</dbReference>
<keyword evidence="9" id="KW-0934">Plastid</keyword>
<keyword evidence="7" id="KW-0150">Chloroplast</keyword>
<dbReference type="Pfam" id="PF00925">
    <property type="entry name" value="GTP_cyclohydro2"/>
    <property type="match status" value="1"/>
</dbReference>
<dbReference type="CDD" id="cd00641">
    <property type="entry name" value="GTP_cyclohydro2"/>
    <property type="match status" value="1"/>
</dbReference>
<dbReference type="InterPro" id="IPR000422">
    <property type="entry name" value="DHBP_synthase_RibB"/>
</dbReference>
<evidence type="ECO:0000256" key="9">
    <source>
        <dbReference type="ARBA" id="ARBA00022640"/>
    </source>
</evidence>
<evidence type="ECO:0000256" key="5">
    <source>
        <dbReference type="ARBA" id="ARBA00008976"/>
    </source>
</evidence>
<evidence type="ECO:0000256" key="14">
    <source>
        <dbReference type="ARBA" id="ARBA00022946"/>
    </source>
</evidence>
<evidence type="ECO:0000256" key="16">
    <source>
        <dbReference type="ARBA" id="ARBA00049295"/>
    </source>
</evidence>
<keyword evidence="12" id="KW-0378">Hydrolase</keyword>
<evidence type="ECO:0000256" key="6">
    <source>
        <dbReference type="ARBA" id="ARBA00012762"/>
    </source>
</evidence>
<keyword evidence="13" id="KW-0862">Zinc</keyword>
<evidence type="ECO:0000256" key="12">
    <source>
        <dbReference type="ARBA" id="ARBA00022801"/>
    </source>
</evidence>
<evidence type="ECO:0000256" key="1">
    <source>
        <dbReference type="ARBA" id="ARBA00001947"/>
    </source>
</evidence>
<comment type="cofactor">
    <cofactor evidence="1">
        <name>Zn(2+)</name>
        <dbReference type="ChEBI" id="CHEBI:29105"/>
    </cofactor>
</comment>
<dbReference type="Gene3D" id="3.40.50.10990">
    <property type="entry name" value="GTP cyclohydrolase II"/>
    <property type="match status" value="1"/>
</dbReference>
<dbReference type="InterPro" id="IPR017945">
    <property type="entry name" value="DHBP_synth_RibB-like_a/b_dom"/>
</dbReference>
<dbReference type="PANTHER" id="PTHR21327">
    <property type="entry name" value="GTP CYCLOHYDROLASE II-RELATED"/>
    <property type="match status" value="1"/>
</dbReference>
<dbReference type="InterPro" id="IPR036144">
    <property type="entry name" value="RibA-like_sf"/>
</dbReference>
<gene>
    <name evidence="18" type="ORF">JCGZ_24929</name>
</gene>
<organism evidence="18 19">
    <name type="scientific">Jatropha curcas</name>
    <name type="common">Barbados nut</name>
    <dbReference type="NCBI Taxonomy" id="180498"/>
    <lineage>
        <taxon>Eukaryota</taxon>
        <taxon>Viridiplantae</taxon>
        <taxon>Streptophyta</taxon>
        <taxon>Embryophyta</taxon>
        <taxon>Tracheophyta</taxon>
        <taxon>Spermatophyta</taxon>
        <taxon>Magnoliopsida</taxon>
        <taxon>eudicotyledons</taxon>
        <taxon>Gunneridae</taxon>
        <taxon>Pentapetalae</taxon>
        <taxon>rosids</taxon>
        <taxon>fabids</taxon>
        <taxon>Malpighiales</taxon>
        <taxon>Euphorbiaceae</taxon>
        <taxon>Crotonoideae</taxon>
        <taxon>Jatropheae</taxon>
        <taxon>Jatropha</taxon>
    </lineage>
</organism>
<dbReference type="InterPro" id="IPR000926">
    <property type="entry name" value="RibA"/>
</dbReference>
<evidence type="ECO:0000256" key="15">
    <source>
        <dbReference type="ARBA" id="ARBA00023134"/>
    </source>
</evidence>
<keyword evidence="8" id="KW-0686">Riboflavin biosynthesis</keyword>
<evidence type="ECO:0000256" key="8">
    <source>
        <dbReference type="ARBA" id="ARBA00022619"/>
    </source>
</evidence>
<evidence type="ECO:0000259" key="17">
    <source>
        <dbReference type="Pfam" id="PF00925"/>
    </source>
</evidence>
<dbReference type="GO" id="GO:0005525">
    <property type="term" value="F:GTP binding"/>
    <property type="evidence" value="ECO:0007669"/>
    <property type="project" value="UniProtKB-KW"/>
</dbReference>
<dbReference type="FunFam" id="3.90.870.10:FF:000005">
    <property type="entry name" value="Bifunctional riboflavin biosynthesis protein RIBA 1 chloroplastic"/>
    <property type="match status" value="1"/>
</dbReference>
<dbReference type="PANTHER" id="PTHR21327:SF48">
    <property type="entry name" value="BIFUNCTIONAL RIBOFLAVIN BIOSYNTHESIS PROTEIN RIBA 1, CHLOROPLASTIC"/>
    <property type="match status" value="1"/>
</dbReference>
<dbReference type="EMBL" id="KK914327">
    <property type="protein sequence ID" value="KDP40930.1"/>
    <property type="molecule type" value="Genomic_DNA"/>
</dbReference>
<dbReference type="GO" id="GO:0009231">
    <property type="term" value="P:riboflavin biosynthetic process"/>
    <property type="evidence" value="ECO:0007669"/>
    <property type="project" value="UniProtKB-UniPathway"/>
</dbReference>